<dbReference type="PANTHER" id="PTHR13090">
    <property type="entry name" value="ARGININE-HYDROXYLASE NDUFAF5, MITOCHONDRIAL"/>
    <property type="match status" value="1"/>
</dbReference>
<protein>
    <submittedName>
        <fullName evidence="4">Biotin synthase</fullName>
    </submittedName>
</protein>
<sequence length="319" mass="34418">MSQALPHQAPPAASTARDLDAAAVGRVLNRWAAAPEAPWLHAEVARRMAERLPVIRSQPETVLQWWAHAGASDALLRQAYPKARQLHVEPTPALLARSTQAHAAPWWSARRWAGPGASAVLASELPPAAGGLLWANMVLHGAVDPPQLLAQWRRVLAVDGFLMFSTLGPGTLRELHALYAELGAGSPGAPLVDMHDIGDMLVHAGFADPVMDQEQLTLTWATPEALLAELRQLGGNADPARWPGLRTPRWHRRLLEALAARAGADGRIAMRFEVVYGHAFNPPPRPVVAAQTSVSLDDMRSMVRSGGRPPRKHGPDTSP</sequence>
<evidence type="ECO:0000313" key="5">
    <source>
        <dbReference type="Proteomes" id="UP001056201"/>
    </source>
</evidence>
<proteinExistence type="predicted"/>
<dbReference type="InterPro" id="IPR050602">
    <property type="entry name" value="Malonyl-ACP_OMT"/>
</dbReference>
<dbReference type="Gene3D" id="3.40.50.150">
    <property type="entry name" value="Vaccinia Virus protein VP39"/>
    <property type="match status" value="1"/>
</dbReference>
<name>A0ABY4S8L6_AQUTE</name>
<evidence type="ECO:0000256" key="2">
    <source>
        <dbReference type="ARBA" id="ARBA00022679"/>
    </source>
</evidence>
<evidence type="ECO:0000256" key="1">
    <source>
        <dbReference type="ARBA" id="ARBA00022603"/>
    </source>
</evidence>
<dbReference type="EMBL" id="CP097636">
    <property type="protein sequence ID" value="URI09334.1"/>
    <property type="molecule type" value="Genomic_DNA"/>
</dbReference>
<accession>A0ABY4S8L6</accession>
<organism evidence="4 5">
    <name type="scientific">Aquincola tertiaricarbonis</name>
    <dbReference type="NCBI Taxonomy" id="391953"/>
    <lineage>
        <taxon>Bacteria</taxon>
        <taxon>Pseudomonadati</taxon>
        <taxon>Pseudomonadota</taxon>
        <taxon>Betaproteobacteria</taxon>
        <taxon>Burkholderiales</taxon>
        <taxon>Sphaerotilaceae</taxon>
        <taxon>Aquincola</taxon>
    </lineage>
</organism>
<keyword evidence="1" id="KW-0489">Methyltransferase</keyword>
<dbReference type="SUPFAM" id="SSF53335">
    <property type="entry name" value="S-adenosyl-L-methionine-dependent methyltransferases"/>
    <property type="match status" value="1"/>
</dbReference>
<gene>
    <name evidence="4" type="ORF">MW290_27595</name>
</gene>
<reference evidence="4" key="1">
    <citation type="submission" date="2022-05" db="EMBL/GenBank/DDBJ databases">
        <title>An RpoN-dependent PEP-CTERM gene is involved in floc formation of an Aquincola tertiaricarbonis strain.</title>
        <authorList>
            <person name="Qiu D."/>
            <person name="Xia M."/>
        </authorList>
    </citation>
    <scope>NUCLEOTIDE SEQUENCE</scope>
    <source>
        <strain evidence="4">RN12</strain>
    </source>
</reference>
<dbReference type="InterPro" id="IPR029063">
    <property type="entry name" value="SAM-dependent_MTases_sf"/>
</dbReference>
<keyword evidence="5" id="KW-1185">Reference proteome</keyword>
<keyword evidence="2" id="KW-0808">Transferase</keyword>
<evidence type="ECO:0000256" key="3">
    <source>
        <dbReference type="SAM" id="MobiDB-lite"/>
    </source>
</evidence>
<dbReference type="RefSeq" id="WP_250197563.1">
    <property type="nucleotide sequence ID" value="NZ_CP097636.1"/>
</dbReference>
<evidence type="ECO:0000313" key="4">
    <source>
        <dbReference type="EMBL" id="URI09334.1"/>
    </source>
</evidence>
<feature type="region of interest" description="Disordered" evidence="3">
    <location>
        <begin position="295"/>
        <end position="319"/>
    </location>
</feature>
<dbReference type="PANTHER" id="PTHR13090:SF1">
    <property type="entry name" value="ARGININE-HYDROXYLASE NDUFAF5, MITOCHONDRIAL"/>
    <property type="match status" value="1"/>
</dbReference>
<dbReference type="Proteomes" id="UP001056201">
    <property type="component" value="Chromosome 2"/>
</dbReference>